<proteinExistence type="predicted"/>
<evidence type="ECO:0000313" key="2">
    <source>
        <dbReference type="Proteomes" id="UP000056453"/>
    </source>
</evidence>
<name>A0AAW3MX06_9BURK</name>
<protein>
    <submittedName>
        <fullName evidence="1">Uncharacterized protein</fullName>
    </submittedName>
</protein>
<gene>
    <name evidence="1" type="ORF">WJ96_05915</name>
</gene>
<dbReference type="EMBL" id="LPBJ01000047">
    <property type="protein sequence ID" value="KVP98105.1"/>
    <property type="molecule type" value="Genomic_DNA"/>
</dbReference>
<sequence length="507" mass="55443">MLSFVTFVQFSAFKRGLKSGFGAFTNLNNVVSYAEFSVDSGILYLDADRKILSASQLPLRLASADADTDILGKRCDEVFPRKFSRLLEEIEEKAKTTRRPAAVEISDWSPYCSLTMGPVLVIATPAFQEGRFIGFAIILRSSHELRLAEESAIMHQQNYQLLFDSLQVGVAVFRTAVASDGGPDGYVTEANAAFKRHFEGLPLPYAEPASVVWPSFTSQDRLRDGVSQLLAGAPNFRCELFSPALGKHFEVSLSAMPAGRVLAMITDQTDVRIHEQQVLALNDQLQRNLTQQSEYLHSVLDDITHFHQAAADVAEAQLERVTQVVSDVPGSTSEVSAACSELYRVLNQVGRYHAAINLNYRDNSLVYPAEVVTRLLESLTNRYPDIAFNLGGLPAVVASHEVLACIIEQLMLTLATLPATDEAARIEVGGCGDFLSTGIYVAAWGLDYTPLFIEIPETMEPLDWTLTSDLTLAVVRRMVTEHGGSLSLGPTEDGLGVKLSFTVGTPT</sequence>
<dbReference type="Proteomes" id="UP000056453">
    <property type="component" value="Unassembled WGS sequence"/>
</dbReference>
<comment type="caution">
    <text evidence="1">The sequence shown here is derived from an EMBL/GenBank/DDBJ whole genome shotgun (WGS) entry which is preliminary data.</text>
</comment>
<organism evidence="1 2">
    <name type="scientific">Burkholderia ubonensis</name>
    <dbReference type="NCBI Taxonomy" id="101571"/>
    <lineage>
        <taxon>Bacteria</taxon>
        <taxon>Pseudomonadati</taxon>
        <taxon>Pseudomonadota</taxon>
        <taxon>Betaproteobacteria</taxon>
        <taxon>Burkholderiales</taxon>
        <taxon>Burkholderiaceae</taxon>
        <taxon>Burkholderia</taxon>
        <taxon>Burkholderia cepacia complex</taxon>
    </lineage>
</organism>
<dbReference type="Gene3D" id="3.30.450.20">
    <property type="entry name" value="PAS domain"/>
    <property type="match status" value="1"/>
</dbReference>
<reference evidence="1 2" key="1">
    <citation type="submission" date="2015-11" db="EMBL/GenBank/DDBJ databases">
        <title>Expanding the genomic diversity of Burkholderia species for the development of highly accurate diagnostics.</title>
        <authorList>
            <person name="Sahl J."/>
            <person name="Keim P."/>
            <person name="Wagner D."/>
        </authorList>
    </citation>
    <scope>NUCLEOTIDE SEQUENCE [LARGE SCALE GENOMIC DNA]</scope>
    <source>
        <strain evidence="1 2">MSMB1808WGS</strain>
    </source>
</reference>
<accession>A0AAW3MX06</accession>
<dbReference type="AlphaFoldDB" id="A0AAW3MX06"/>
<evidence type="ECO:0000313" key="1">
    <source>
        <dbReference type="EMBL" id="KVP98105.1"/>
    </source>
</evidence>
<keyword evidence="2" id="KW-1185">Reference proteome</keyword>